<feature type="domain" description="VPS9" evidence="1">
    <location>
        <begin position="419"/>
        <end position="567"/>
    </location>
</feature>
<dbReference type="PANTHER" id="PTHR23101:SF25">
    <property type="entry name" value="GTPASE-ACTIVATING PROTEIN AND VPS9 DOMAIN-CONTAINING PROTEIN 1"/>
    <property type="match status" value="1"/>
</dbReference>
<dbReference type="GO" id="GO:0016192">
    <property type="term" value="P:vesicle-mediated transport"/>
    <property type="evidence" value="ECO:0007669"/>
    <property type="project" value="InterPro"/>
</dbReference>
<dbReference type="EMBL" id="HBIN01015572">
    <property type="protein sequence ID" value="CAE0441695.1"/>
    <property type="molecule type" value="Transcribed_RNA"/>
</dbReference>
<organism evidence="2">
    <name type="scientific">Aplanochytrium stocchinoi</name>
    <dbReference type="NCBI Taxonomy" id="215587"/>
    <lineage>
        <taxon>Eukaryota</taxon>
        <taxon>Sar</taxon>
        <taxon>Stramenopiles</taxon>
        <taxon>Bigyra</taxon>
        <taxon>Labyrinthulomycetes</taxon>
        <taxon>Thraustochytrida</taxon>
        <taxon>Thraustochytriidae</taxon>
        <taxon>Aplanochytrium</taxon>
    </lineage>
</organism>
<dbReference type="EMBL" id="HBIN01015571">
    <property type="protein sequence ID" value="CAE0441694.1"/>
    <property type="molecule type" value="Transcribed_RNA"/>
</dbReference>
<proteinExistence type="predicted"/>
<dbReference type="Pfam" id="PF02204">
    <property type="entry name" value="VPS9"/>
    <property type="match status" value="1"/>
</dbReference>
<dbReference type="GO" id="GO:0030139">
    <property type="term" value="C:endocytic vesicle"/>
    <property type="evidence" value="ECO:0007669"/>
    <property type="project" value="TreeGrafter"/>
</dbReference>
<accession>A0A6S8DWF5</accession>
<sequence length="567" mass="64173">MDLEEELFGDLYEEDDSGVAAAQCYLSDVDNDEDNDIHAEIETNVQVADLKTDINVLAHTGVNEAPTHLQQIPNHSLIIENKIAQGIGQNFKSLRNSALAQSQQVNKNRQMQRNAQVDELVAIKIAKSIILKEKEADALALKFGESPFGLGYLLSLVEYLKPNDIWNFQLAARIQNSLTTTSEKRNGAVENFSNMPLEEEVKIRFEQLNGSEFNFDSLIHVYLPEGRDPLFKVQMLDQEFRNALRHHKETDARSENGNITSDAEENRKAVYVVEEEIVVGYLNMVLSNNRDSDSCLTKRVIDSIPHIDYRKNPNVHFTLHRFGTAVSKTIERLRLLKGNRCTTEDLIRYVKTSQRVLLRAVLIIYPELFYAKANPKTKSLYILHERMLYTIAVVLEKNFLKEVFTKEMGIVRMFSDRVAEEDAQIAKNCVQIVHTLSDEKIKSMLHLHQRLSTVDFSQVIRSLKLMETIATPFSKMEQVVHANRLIPLCVSSHFGSDSQGSCIGADDFLPIFVFCLLHALPTHLQSSIETVNSFTDSFLQSGECGYALTTLETAAEVILNLKVPVQA</sequence>
<dbReference type="Gene3D" id="1.20.1050.80">
    <property type="entry name" value="VPS9 domain"/>
    <property type="match status" value="1"/>
</dbReference>
<dbReference type="InterPro" id="IPR037191">
    <property type="entry name" value="VPS9_dom_sf"/>
</dbReference>
<dbReference type="SUPFAM" id="SSF109993">
    <property type="entry name" value="VPS9 domain"/>
    <property type="match status" value="1"/>
</dbReference>
<dbReference type="SMART" id="SM00167">
    <property type="entry name" value="VPS9"/>
    <property type="match status" value="1"/>
</dbReference>
<dbReference type="InterPro" id="IPR045046">
    <property type="entry name" value="Vps9-like"/>
</dbReference>
<dbReference type="AlphaFoldDB" id="A0A6S8DWF5"/>
<dbReference type="GO" id="GO:0031267">
    <property type="term" value="F:small GTPase binding"/>
    <property type="evidence" value="ECO:0007669"/>
    <property type="project" value="TreeGrafter"/>
</dbReference>
<protein>
    <recommendedName>
        <fullName evidence="1">VPS9 domain-containing protein</fullName>
    </recommendedName>
</protein>
<gene>
    <name evidence="2" type="ORF">ASTO00021_LOCUS11817</name>
    <name evidence="3" type="ORF">ASTO00021_LOCUS11818</name>
</gene>
<dbReference type="InterPro" id="IPR003123">
    <property type="entry name" value="VPS9"/>
</dbReference>
<dbReference type="GO" id="GO:0005829">
    <property type="term" value="C:cytosol"/>
    <property type="evidence" value="ECO:0007669"/>
    <property type="project" value="TreeGrafter"/>
</dbReference>
<evidence type="ECO:0000313" key="3">
    <source>
        <dbReference type="EMBL" id="CAE0441695.1"/>
    </source>
</evidence>
<dbReference type="PANTHER" id="PTHR23101">
    <property type="entry name" value="RAB GDP/GTP EXCHANGE FACTOR"/>
    <property type="match status" value="1"/>
</dbReference>
<evidence type="ECO:0000259" key="1">
    <source>
        <dbReference type="PROSITE" id="PS51205"/>
    </source>
</evidence>
<dbReference type="PROSITE" id="PS51205">
    <property type="entry name" value="VPS9"/>
    <property type="match status" value="1"/>
</dbReference>
<dbReference type="GO" id="GO:0005085">
    <property type="term" value="F:guanyl-nucleotide exchange factor activity"/>
    <property type="evidence" value="ECO:0007669"/>
    <property type="project" value="InterPro"/>
</dbReference>
<evidence type="ECO:0000313" key="2">
    <source>
        <dbReference type="EMBL" id="CAE0441694.1"/>
    </source>
</evidence>
<reference evidence="2" key="1">
    <citation type="submission" date="2021-01" db="EMBL/GenBank/DDBJ databases">
        <authorList>
            <person name="Corre E."/>
            <person name="Pelletier E."/>
            <person name="Niang G."/>
            <person name="Scheremetjew M."/>
            <person name="Finn R."/>
            <person name="Kale V."/>
            <person name="Holt S."/>
            <person name="Cochrane G."/>
            <person name="Meng A."/>
            <person name="Brown T."/>
            <person name="Cohen L."/>
        </authorList>
    </citation>
    <scope>NUCLEOTIDE SEQUENCE</scope>
    <source>
        <strain evidence="2">GSBS06</strain>
    </source>
</reference>
<name>A0A6S8DWF5_9STRA</name>